<name>A0ABS7L7I6_9FIRM</name>
<comment type="caution">
    <text evidence="2">The sequence shown here is derived from an EMBL/GenBank/DDBJ whole genome shotgun (WGS) entry which is preliminary data.</text>
</comment>
<accession>A0ABS7L7I6</accession>
<organism evidence="2 3">
    <name type="scientific">Sellimonas caecigallum</name>
    <dbReference type="NCBI Taxonomy" id="2592333"/>
    <lineage>
        <taxon>Bacteria</taxon>
        <taxon>Bacillati</taxon>
        <taxon>Bacillota</taxon>
        <taxon>Clostridia</taxon>
        <taxon>Lachnospirales</taxon>
        <taxon>Lachnospiraceae</taxon>
        <taxon>Sellimonas</taxon>
    </lineage>
</organism>
<gene>
    <name evidence="2" type="ORF">FLB61_07885</name>
</gene>
<dbReference type="RefSeq" id="WP_087212316.1">
    <property type="nucleotide sequence ID" value="NZ_CP173660.1"/>
</dbReference>
<reference evidence="2 3" key="1">
    <citation type="journal article" date="2020" name="New Microbes New Infect">
        <title>Sellimonas caecigallum sp. nov., description and genome sequence of a new member of the Sellimonas genus isolated from the cecum of feral chicken.</title>
        <authorList>
            <person name="Wongkuna S."/>
            <person name="Ghimire S."/>
            <person name="Antony L."/>
            <person name="Chankhamhaengdecha S."/>
            <person name="Janvilisri T."/>
            <person name="Scaria J."/>
        </authorList>
    </citation>
    <scope>NUCLEOTIDE SEQUENCE [LARGE SCALE GENOMIC DNA]</scope>
    <source>
        <strain evidence="2 3">SW451</strain>
    </source>
</reference>
<proteinExistence type="predicted"/>
<keyword evidence="3" id="KW-1185">Reference proteome</keyword>
<dbReference type="Proteomes" id="UP000779049">
    <property type="component" value="Unassembled WGS sequence"/>
</dbReference>
<evidence type="ECO:0000313" key="2">
    <source>
        <dbReference type="EMBL" id="MBY0759004.1"/>
    </source>
</evidence>
<feature type="compositionally biased region" description="Basic and acidic residues" evidence="1">
    <location>
        <begin position="138"/>
        <end position="153"/>
    </location>
</feature>
<sequence length="176" mass="19978">MDQKKPFPMTPFDMLVTTEELQMMKLILPYLPAGQQRTFAVFIKFTELRNTWDYFGKCAKVSSQSIPCSGKISPTDVLQEIRPYMKEEEAENLDMVFSAMSMMEMFQSMSENSDPAEILKSVMPPDKQEMFDIYKEMVSEGDEMHEPDRRAMDEVDGTSPDEAPGSSQTGADPDGI</sequence>
<evidence type="ECO:0000313" key="3">
    <source>
        <dbReference type="Proteomes" id="UP000779049"/>
    </source>
</evidence>
<feature type="region of interest" description="Disordered" evidence="1">
    <location>
        <begin position="138"/>
        <end position="176"/>
    </location>
</feature>
<protein>
    <submittedName>
        <fullName evidence="2">Uncharacterized protein</fullName>
    </submittedName>
</protein>
<evidence type="ECO:0000256" key="1">
    <source>
        <dbReference type="SAM" id="MobiDB-lite"/>
    </source>
</evidence>
<dbReference type="EMBL" id="VIRV01000010">
    <property type="protein sequence ID" value="MBY0759004.1"/>
    <property type="molecule type" value="Genomic_DNA"/>
</dbReference>